<dbReference type="Proteomes" id="UP000626092">
    <property type="component" value="Unassembled WGS sequence"/>
</dbReference>
<keyword evidence="2" id="KW-1185">Reference proteome</keyword>
<comment type="caution">
    <text evidence="1">The sequence shown here is derived from an EMBL/GenBank/DDBJ whole genome shotgun (WGS) entry which is preliminary data.</text>
</comment>
<accession>A0A834LRQ0</accession>
<proteinExistence type="predicted"/>
<evidence type="ECO:0000313" key="2">
    <source>
        <dbReference type="Proteomes" id="UP000626092"/>
    </source>
</evidence>
<name>A0A834LRQ0_RHOSS</name>
<reference evidence="1" key="1">
    <citation type="submission" date="2019-11" db="EMBL/GenBank/DDBJ databases">
        <authorList>
            <person name="Liu Y."/>
            <person name="Hou J."/>
            <person name="Li T.-Q."/>
            <person name="Guan C.-H."/>
            <person name="Wu X."/>
            <person name="Wu H.-Z."/>
            <person name="Ling F."/>
            <person name="Zhang R."/>
            <person name="Shi X.-G."/>
            <person name="Ren J.-P."/>
            <person name="Chen E.-F."/>
            <person name="Sun J.-M."/>
        </authorList>
    </citation>
    <scope>NUCLEOTIDE SEQUENCE</scope>
    <source>
        <strain evidence="1">Adult_tree_wgs_1</strain>
        <tissue evidence="1">Leaves</tissue>
    </source>
</reference>
<dbReference type="AlphaFoldDB" id="A0A834LRQ0"/>
<dbReference type="EMBL" id="WJXA01000004">
    <property type="protein sequence ID" value="KAF7146414.1"/>
    <property type="molecule type" value="Genomic_DNA"/>
</dbReference>
<evidence type="ECO:0000313" key="1">
    <source>
        <dbReference type="EMBL" id="KAF7146414.1"/>
    </source>
</evidence>
<dbReference type="Gene3D" id="3.20.20.80">
    <property type="entry name" value="Glycosidases"/>
    <property type="match status" value="1"/>
</dbReference>
<protein>
    <submittedName>
        <fullName evidence="1">Uncharacterized protein</fullName>
    </submittedName>
</protein>
<gene>
    <name evidence="1" type="ORF">RHSIM_Rhsim04G0169100</name>
</gene>
<sequence>MLDVLDQTNSLFLINLRPYDVYRAKHEIPIRFGLFWETPFNFRNLFDAMVDAVKVCEMVHRRHQPIFDPAFLHWISRDSPKCPLHFVDLGFRNSKY</sequence>
<organism evidence="1 2">
    <name type="scientific">Rhododendron simsii</name>
    <name type="common">Sims's rhododendron</name>
    <dbReference type="NCBI Taxonomy" id="118357"/>
    <lineage>
        <taxon>Eukaryota</taxon>
        <taxon>Viridiplantae</taxon>
        <taxon>Streptophyta</taxon>
        <taxon>Embryophyta</taxon>
        <taxon>Tracheophyta</taxon>
        <taxon>Spermatophyta</taxon>
        <taxon>Magnoliopsida</taxon>
        <taxon>eudicotyledons</taxon>
        <taxon>Gunneridae</taxon>
        <taxon>Pentapetalae</taxon>
        <taxon>asterids</taxon>
        <taxon>Ericales</taxon>
        <taxon>Ericaceae</taxon>
        <taxon>Ericoideae</taxon>
        <taxon>Rhodoreae</taxon>
        <taxon>Rhododendron</taxon>
    </lineage>
</organism>